<keyword evidence="2" id="KW-1003">Cell membrane</keyword>
<dbReference type="InterPro" id="IPR013106">
    <property type="entry name" value="Ig_V-set"/>
</dbReference>
<reference evidence="13" key="2">
    <citation type="submission" date="2025-09" db="UniProtKB">
        <authorList>
            <consortium name="Ensembl"/>
        </authorList>
    </citation>
    <scope>IDENTIFICATION</scope>
</reference>
<dbReference type="PROSITE" id="PS50835">
    <property type="entry name" value="IG_LIKE"/>
    <property type="match status" value="1"/>
</dbReference>
<reference evidence="13" key="1">
    <citation type="submission" date="2025-08" db="UniProtKB">
        <authorList>
            <consortium name="Ensembl"/>
        </authorList>
    </citation>
    <scope>IDENTIFICATION</scope>
</reference>
<evidence type="ECO:0000256" key="5">
    <source>
        <dbReference type="ARBA" id="ARBA00022989"/>
    </source>
</evidence>
<evidence type="ECO:0000256" key="1">
    <source>
        <dbReference type="ARBA" id="ARBA00004251"/>
    </source>
</evidence>
<dbReference type="InterPro" id="IPR007110">
    <property type="entry name" value="Ig-like_dom"/>
</dbReference>
<dbReference type="GO" id="GO:0042130">
    <property type="term" value="P:negative regulation of T cell proliferation"/>
    <property type="evidence" value="ECO:0007669"/>
    <property type="project" value="TreeGrafter"/>
</dbReference>
<accession>A0A3Q2PWP3</accession>
<dbReference type="PANTHER" id="PTHR25466:SF9">
    <property type="entry name" value="FIBRONECTIN TYPE-III DOMAIN-CONTAINING PROTEIN"/>
    <property type="match status" value="1"/>
</dbReference>
<keyword evidence="14" id="KW-1185">Reference proteome</keyword>
<evidence type="ECO:0000256" key="10">
    <source>
        <dbReference type="ARBA" id="ARBA00023319"/>
    </source>
</evidence>
<dbReference type="SMART" id="SM00409">
    <property type="entry name" value="IG"/>
    <property type="match status" value="1"/>
</dbReference>
<keyword evidence="5" id="KW-1133">Transmembrane helix</keyword>
<dbReference type="GO" id="GO:0042102">
    <property type="term" value="P:positive regulation of T cell proliferation"/>
    <property type="evidence" value="ECO:0007669"/>
    <property type="project" value="TreeGrafter"/>
</dbReference>
<sequence length="147" mass="17302">MCPSSGLCWSSASLLLFLQVNQRNITAKYGDNVTLPCRTHFSLYYPIEVEWSKTDQKSDQVVFFQRYGRVEDKLQSPFFRKRVHLLYRRNRDVSLVLENVTTNDTGTYECRVEYRGGKRRKRSILKTKPSTLAPQWLPLLLLQLLRL</sequence>
<dbReference type="GeneTree" id="ENSGT00940000172190"/>
<dbReference type="SMART" id="SM00406">
    <property type="entry name" value="IGv"/>
    <property type="match status" value="1"/>
</dbReference>
<evidence type="ECO:0000313" key="13">
    <source>
        <dbReference type="Ensembl" id="ENSFHEP00000017699.1"/>
    </source>
</evidence>
<dbReference type="Proteomes" id="UP000265000">
    <property type="component" value="Unplaced"/>
</dbReference>
<dbReference type="InterPro" id="IPR036179">
    <property type="entry name" value="Ig-like_dom_sf"/>
</dbReference>
<dbReference type="PANTHER" id="PTHR25466">
    <property type="entry name" value="T-LYMPHOCYTE ACTIVATION ANTIGEN"/>
    <property type="match status" value="1"/>
</dbReference>
<evidence type="ECO:0000259" key="12">
    <source>
        <dbReference type="PROSITE" id="PS50835"/>
    </source>
</evidence>
<evidence type="ECO:0000256" key="3">
    <source>
        <dbReference type="ARBA" id="ARBA00022692"/>
    </source>
</evidence>
<dbReference type="SUPFAM" id="SSF48726">
    <property type="entry name" value="Immunoglobulin"/>
    <property type="match status" value="1"/>
</dbReference>
<evidence type="ECO:0000313" key="14">
    <source>
        <dbReference type="Proteomes" id="UP000265000"/>
    </source>
</evidence>
<evidence type="ECO:0000256" key="7">
    <source>
        <dbReference type="ARBA" id="ARBA00023157"/>
    </source>
</evidence>
<keyword evidence="10" id="KW-0393">Immunoglobulin domain</keyword>
<dbReference type="InterPro" id="IPR013783">
    <property type="entry name" value="Ig-like_fold"/>
</dbReference>
<keyword evidence="7" id="KW-1015">Disulfide bond</keyword>
<dbReference type="GO" id="GO:0006955">
    <property type="term" value="P:immune response"/>
    <property type="evidence" value="ECO:0007669"/>
    <property type="project" value="TreeGrafter"/>
</dbReference>
<comment type="subcellular location">
    <subcellularLocation>
        <location evidence="1">Cell membrane</location>
        <topology evidence="1">Single-pass type I membrane protein</topology>
    </subcellularLocation>
</comment>
<dbReference type="InterPro" id="IPR003599">
    <property type="entry name" value="Ig_sub"/>
</dbReference>
<evidence type="ECO:0000256" key="4">
    <source>
        <dbReference type="ARBA" id="ARBA00022729"/>
    </source>
</evidence>
<feature type="chain" id="PRO_5047118496" description="Ig-like domain-containing protein" evidence="11">
    <location>
        <begin position="23"/>
        <end position="147"/>
    </location>
</feature>
<proteinExistence type="predicted"/>
<dbReference type="GO" id="GO:0007166">
    <property type="term" value="P:cell surface receptor signaling pathway"/>
    <property type="evidence" value="ECO:0007669"/>
    <property type="project" value="TreeGrafter"/>
</dbReference>
<dbReference type="InterPro" id="IPR051713">
    <property type="entry name" value="T-cell_Activation_Regulation"/>
</dbReference>
<organism evidence="13 14">
    <name type="scientific">Fundulus heteroclitus</name>
    <name type="common">Killifish</name>
    <name type="synonym">Mummichog</name>
    <dbReference type="NCBI Taxonomy" id="8078"/>
    <lineage>
        <taxon>Eukaryota</taxon>
        <taxon>Metazoa</taxon>
        <taxon>Chordata</taxon>
        <taxon>Craniata</taxon>
        <taxon>Vertebrata</taxon>
        <taxon>Euteleostomi</taxon>
        <taxon>Actinopterygii</taxon>
        <taxon>Neopterygii</taxon>
        <taxon>Teleostei</taxon>
        <taxon>Neoteleostei</taxon>
        <taxon>Acanthomorphata</taxon>
        <taxon>Ovalentaria</taxon>
        <taxon>Atherinomorphae</taxon>
        <taxon>Cyprinodontiformes</taxon>
        <taxon>Fundulidae</taxon>
        <taxon>Fundulus</taxon>
    </lineage>
</organism>
<dbReference type="GO" id="GO:0031295">
    <property type="term" value="P:T cell costimulation"/>
    <property type="evidence" value="ECO:0007669"/>
    <property type="project" value="TreeGrafter"/>
</dbReference>
<dbReference type="GO" id="GO:0009897">
    <property type="term" value="C:external side of plasma membrane"/>
    <property type="evidence" value="ECO:0007669"/>
    <property type="project" value="TreeGrafter"/>
</dbReference>
<dbReference type="Pfam" id="PF07686">
    <property type="entry name" value="V-set"/>
    <property type="match status" value="1"/>
</dbReference>
<dbReference type="GO" id="GO:0071222">
    <property type="term" value="P:cellular response to lipopolysaccharide"/>
    <property type="evidence" value="ECO:0007669"/>
    <property type="project" value="TreeGrafter"/>
</dbReference>
<keyword evidence="8" id="KW-0675">Receptor</keyword>
<evidence type="ECO:0000256" key="8">
    <source>
        <dbReference type="ARBA" id="ARBA00023170"/>
    </source>
</evidence>
<feature type="signal peptide" evidence="11">
    <location>
        <begin position="1"/>
        <end position="22"/>
    </location>
</feature>
<evidence type="ECO:0000256" key="2">
    <source>
        <dbReference type="ARBA" id="ARBA00022475"/>
    </source>
</evidence>
<keyword evidence="6" id="KW-0472">Membrane</keyword>
<dbReference type="Ensembl" id="ENSFHET00000026478.1">
    <property type="protein sequence ID" value="ENSFHEP00000017699.1"/>
    <property type="gene ID" value="ENSFHEG00000019462.1"/>
</dbReference>
<evidence type="ECO:0000256" key="11">
    <source>
        <dbReference type="SAM" id="SignalP"/>
    </source>
</evidence>
<dbReference type="AlphaFoldDB" id="A0A3Q2PWP3"/>
<evidence type="ECO:0000256" key="6">
    <source>
        <dbReference type="ARBA" id="ARBA00023136"/>
    </source>
</evidence>
<name>A0A3Q2PWP3_FUNHE</name>
<keyword evidence="9" id="KW-0325">Glycoprotein</keyword>
<keyword evidence="3" id="KW-0812">Transmembrane</keyword>
<keyword evidence="4 11" id="KW-0732">Signal</keyword>
<feature type="domain" description="Ig-like" evidence="12">
    <location>
        <begin position="3"/>
        <end position="125"/>
    </location>
</feature>
<protein>
    <recommendedName>
        <fullName evidence="12">Ig-like domain-containing protein</fullName>
    </recommendedName>
</protein>
<dbReference type="Gene3D" id="2.60.40.10">
    <property type="entry name" value="Immunoglobulins"/>
    <property type="match status" value="1"/>
</dbReference>
<evidence type="ECO:0000256" key="9">
    <source>
        <dbReference type="ARBA" id="ARBA00023180"/>
    </source>
</evidence>